<dbReference type="RefSeq" id="WP_088236654.1">
    <property type="nucleotide sequence ID" value="NZ_FMAY01000012.1"/>
</dbReference>
<dbReference type="OrthoDB" id="5737266at2"/>
<evidence type="ECO:0000313" key="1">
    <source>
        <dbReference type="EMBL" id="SCC30837.1"/>
    </source>
</evidence>
<evidence type="ECO:0000313" key="2">
    <source>
        <dbReference type="Proteomes" id="UP000198975"/>
    </source>
</evidence>
<evidence type="ECO:0008006" key="3">
    <source>
        <dbReference type="Google" id="ProtNLM"/>
    </source>
</evidence>
<proteinExistence type="predicted"/>
<reference evidence="2" key="1">
    <citation type="submission" date="2016-08" db="EMBL/GenBank/DDBJ databases">
        <authorList>
            <person name="Varghese N."/>
            <person name="Submissions Spin"/>
        </authorList>
    </citation>
    <scope>NUCLEOTIDE SEQUENCE [LARGE SCALE GENOMIC DNA]</scope>
    <source>
        <strain evidence="2">REICA_082</strain>
    </source>
</reference>
<protein>
    <recommendedName>
        <fullName evidence="3">Acyl carrier protein</fullName>
    </recommendedName>
</protein>
<dbReference type="AlphaFoldDB" id="A0A1C4DHJ3"/>
<keyword evidence="2" id="KW-1185">Reference proteome</keyword>
<gene>
    <name evidence="1" type="ORF">GA0061071_11286</name>
</gene>
<dbReference type="Proteomes" id="UP000198975">
    <property type="component" value="Unassembled WGS sequence"/>
</dbReference>
<sequence length="128" mass="14555">MEPTLSQVIDFIREFTGHRRIPIHEHSWLEADLGVTGDEGVDLLEEIAQAFDVQLYTEEEGYCNTFSLGENEYLFHSEGLDLFGIFRFINWLRGIPEPVVRDLPVGQLHRALVEATRHKGKGSKNAAC</sequence>
<name>A0A1C4DHJ3_9ENTR</name>
<accession>A0A1C4DHJ3</accession>
<organism evidence="1 2">
    <name type="scientific">Kosakonia oryzendophytica</name>
    <dbReference type="NCBI Taxonomy" id="1005665"/>
    <lineage>
        <taxon>Bacteria</taxon>
        <taxon>Pseudomonadati</taxon>
        <taxon>Pseudomonadota</taxon>
        <taxon>Gammaproteobacteria</taxon>
        <taxon>Enterobacterales</taxon>
        <taxon>Enterobacteriaceae</taxon>
        <taxon>Kosakonia</taxon>
    </lineage>
</organism>
<dbReference type="EMBL" id="FMAY01000012">
    <property type="protein sequence ID" value="SCC30837.1"/>
    <property type="molecule type" value="Genomic_DNA"/>
</dbReference>